<dbReference type="WBParaSite" id="EVEC_0000555401-mRNA-1">
    <property type="protein sequence ID" value="EVEC_0000555401-mRNA-1"/>
    <property type="gene ID" value="EVEC_0000555401"/>
</dbReference>
<feature type="transmembrane region" description="Helical" evidence="8">
    <location>
        <begin position="195"/>
        <end position="216"/>
    </location>
</feature>
<feature type="binding site" evidence="7">
    <location>
        <position position="211"/>
    </location>
    <ligand>
        <name>Na(+)</name>
        <dbReference type="ChEBI" id="CHEBI:29101"/>
        <label>1</label>
    </ligand>
</feature>
<feature type="transmembrane region" description="Helical" evidence="8">
    <location>
        <begin position="33"/>
        <end position="56"/>
    </location>
</feature>
<feature type="transmembrane region" description="Helical" evidence="8">
    <location>
        <begin position="350"/>
        <end position="371"/>
    </location>
</feature>
<feature type="binding site" evidence="7">
    <location>
        <position position="109"/>
    </location>
    <ligand>
        <name>Na(+)</name>
        <dbReference type="ChEBI" id="CHEBI:29101"/>
        <label>1</label>
    </ligand>
</feature>
<keyword evidence="3 8" id="KW-0812">Transmembrane</keyword>
<evidence type="ECO:0000256" key="7">
    <source>
        <dbReference type="PIRSR" id="PIRSR600175-1"/>
    </source>
</evidence>
<dbReference type="PRINTS" id="PR00176">
    <property type="entry name" value="NANEUSMPORT"/>
</dbReference>
<dbReference type="SUPFAM" id="SSF161070">
    <property type="entry name" value="SNF-like"/>
    <property type="match status" value="1"/>
</dbReference>
<proteinExistence type="predicted"/>
<comment type="subcellular location">
    <subcellularLocation>
        <location evidence="1">Membrane</location>
        <topology evidence="1">Multi-pass membrane protein</topology>
    </subcellularLocation>
</comment>
<evidence type="ECO:0000256" key="4">
    <source>
        <dbReference type="ARBA" id="ARBA00022847"/>
    </source>
</evidence>
<dbReference type="GO" id="GO:0043005">
    <property type="term" value="C:neuron projection"/>
    <property type="evidence" value="ECO:0007669"/>
    <property type="project" value="TreeGrafter"/>
</dbReference>
<name>A0A0N4V5P0_ENTVE</name>
<dbReference type="InterPro" id="IPR037272">
    <property type="entry name" value="SNS_sf"/>
</dbReference>
<protein>
    <submittedName>
        <fullName evidence="9">Sodium-and chloride-dependent glycine transporter 2</fullName>
    </submittedName>
</protein>
<accession>A0A0N4V5P0</accession>
<evidence type="ECO:0000256" key="6">
    <source>
        <dbReference type="ARBA" id="ARBA00023136"/>
    </source>
</evidence>
<keyword evidence="5 8" id="KW-1133">Transmembrane helix</keyword>
<reference evidence="9" key="1">
    <citation type="submission" date="2017-02" db="UniProtKB">
        <authorList>
            <consortium name="WormBaseParasite"/>
        </authorList>
    </citation>
    <scope>IDENTIFICATION</scope>
</reference>
<keyword evidence="6 8" id="KW-0472">Membrane</keyword>
<evidence type="ECO:0000256" key="8">
    <source>
        <dbReference type="SAM" id="Phobius"/>
    </source>
</evidence>
<feature type="transmembrane region" description="Helical" evidence="8">
    <location>
        <begin position="98"/>
        <end position="123"/>
    </location>
</feature>
<organism evidence="9">
    <name type="scientific">Enterobius vermicularis</name>
    <name type="common">Human pinworm</name>
    <dbReference type="NCBI Taxonomy" id="51028"/>
    <lineage>
        <taxon>Eukaryota</taxon>
        <taxon>Metazoa</taxon>
        <taxon>Ecdysozoa</taxon>
        <taxon>Nematoda</taxon>
        <taxon>Chromadorea</taxon>
        <taxon>Rhabditida</taxon>
        <taxon>Spirurina</taxon>
        <taxon>Oxyuridomorpha</taxon>
        <taxon>Oxyuroidea</taxon>
        <taxon>Oxyuridae</taxon>
        <taxon>Enterobius</taxon>
    </lineage>
</organism>
<feature type="binding site" evidence="7">
    <location>
        <position position="207"/>
    </location>
    <ligand>
        <name>Na(+)</name>
        <dbReference type="ChEBI" id="CHEBI:29101"/>
        <label>1</label>
    </ligand>
</feature>
<keyword evidence="7" id="KW-0915">Sodium</keyword>
<feature type="transmembrane region" description="Helical" evidence="8">
    <location>
        <begin position="268"/>
        <end position="291"/>
    </location>
</feature>
<evidence type="ECO:0000256" key="2">
    <source>
        <dbReference type="ARBA" id="ARBA00022448"/>
    </source>
</evidence>
<dbReference type="AlphaFoldDB" id="A0A0N4V5P0"/>
<feature type="binding site" evidence="7">
    <location>
        <position position="210"/>
    </location>
    <ligand>
        <name>Na(+)</name>
        <dbReference type="ChEBI" id="CHEBI:29101"/>
        <label>1</label>
    </ligand>
</feature>
<sequence length="427" mass="48343">LKSGIGCYKLGKNEKNLRGPGSNLCDLAWNDPYIFNFFCVLNSYYAILLDIIVVWVTATAPYVILTILLIRGITLPGAVNGISYYLTPDFSKLKEPAVWTAAATQIFFSLGPGFGVLLALSSYNDFNNNCYRDAVVTSFINCATSFFSGFVIFSTLGYMSELTNRPVSEVVSHDDYTLIFIVYPQALATMSYSSFWSFIFFLMLITLGIDSTFSGIEALITGFSDEYPQLLGRHREIFVGVVVSCYYFGSLPTVTYGGKLVMQFLDEYGVSLSVLFIVVCEMIAVCWFYGISRFSEDVREMIGSYPGIYWRICWMFCPVFIGGIFFITVIQTSLQPLTDRDYVYPQWSVLIGWILRLTSICCVPTFAFYYFCAAKGSLRKVTITVNLRAQFVSRSHTFIISPKMHKKTIDEKNIYLQKPTQRSRLKI</sequence>
<evidence type="ECO:0000256" key="5">
    <source>
        <dbReference type="ARBA" id="ARBA00022989"/>
    </source>
</evidence>
<keyword evidence="2" id="KW-0813">Transport</keyword>
<evidence type="ECO:0000256" key="3">
    <source>
        <dbReference type="ARBA" id="ARBA00022692"/>
    </source>
</evidence>
<dbReference type="Pfam" id="PF00209">
    <property type="entry name" value="SNF"/>
    <property type="match status" value="1"/>
</dbReference>
<feature type="binding site" evidence="7">
    <location>
        <position position="141"/>
    </location>
    <ligand>
        <name>Na(+)</name>
        <dbReference type="ChEBI" id="CHEBI:29101"/>
        <label>1</label>
    </ligand>
</feature>
<dbReference type="GO" id="GO:0051378">
    <property type="term" value="F:serotonin binding"/>
    <property type="evidence" value="ECO:0007669"/>
    <property type="project" value="TreeGrafter"/>
</dbReference>
<evidence type="ECO:0000313" key="9">
    <source>
        <dbReference type="WBParaSite" id="EVEC_0000555401-mRNA-1"/>
    </source>
</evidence>
<dbReference type="GO" id="GO:0046872">
    <property type="term" value="F:metal ion binding"/>
    <property type="evidence" value="ECO:0007669"/>
    <property type="project" value="UniProtKB-KW"/>
</dbReference>
<dbReference type="GO" id="GO:0098793">
    <property type="term" value="C:presynapse"/>
    <property type="evidence" value="ECO:0007669"/>
    <property type="project" value="GOC"/>
</dbReference>
<feature type="transmembrane region" description="Helical" evidence="8">
    <location>
        <begin position="135"/>
        <end position="159"/>
    </location>
</feature>
<keyword evidence="4" id="KW-0769">Symport</keyword>
<dbReference type="PANTHER" id="PTHR11616">
    <property type="entry name" value="SODIUM/CHLORIDE DEPENDENT TRANSPORTER"/>
    <property type="match status" value="1"/>
</dbReference>
<evidence type="ECO:0000256" key="1">
    <source>
        <dbReference type="ARBA" id="ARBA00004141"/>
    </source>
</evidence>
<dbReference type="PANTHER" id="PTHR11616:SF279">
    <property type="entry name" value="SODIUM-DEPENDENT SEROTONIN TRANSPORTER"/>
    <property type="match status" value="1"/>
</dbReference>
<feature type="transmembrane region" description="Helical" evidence="8">
    <location>
        <begin position="312"/>
        <end position="330"/>
    </location>
</feature>
<dbReference type="GO" id="GO:0005886">
    <property type="term" value="C:plasma membrane"/>
    <property type="evidence" value="ECO:0007669"/>
    <property type="project" value="TreeGrafter"/>
</dbReference>
<feature type="transmembrane region" description="Helical" evidence="8">
    <location>
        <begin position="63"/>
        <end position="86"/>
    </location>
</feature>
<feature type="transmembrane region" description="Helical" evidence="8">
    <location>
        <begin position="237"/>
        <end position="256"/>
    </location>
</feature>
<dbReference type="InterPro" id="IPR000175">
    <property type="entry name" value="Na/ntran_symport"/>
</dbReference>
<dbReference type="GO" id="GO:0006865">
    <property type="term" value="P:amino acid transport"/>
    <property type="evidence" value="ECO:0007669"/>
    <property type="project" value="TreeGrafter"/>
</dbReference>
<dbReference type="PROSITE" id="PS50267">
    <property type="entry name" value="NA_NEUROTRAN_SYMP_3"/>
    <property type="match status" value="1"/>
</dbReference>
<keyword evidence="7" id="KW-0479">Metal-binding</keyword>
<dbReference type="GO" id="GO:0005335">
    <property type="term" value="F:serotonin:sodium:chloride symporter activity"/>
    <property type="evidence" value="ECO:0007669"/>
    <property type="project" value="TreeGrafter"/>
</dbReference>